<protein>
    <recommendedName>
        <fullName evidence="11">Peptidoglycan glycosyltransferase MrdB</fullName>
        <shortName evidence="11">PGT</shortName>
        <ecNumber evidence="11">2.4.99.28</ecNumber>
    </recommendedName>
    <alternativeName>
        <fullName evidence="11">Cell elongation protein RodA</fullName>
    </alternativeName>
    <alternativeName>
        <fullName evidence="11">Cell wall polymerase</fullName>
    </alternativeName>
    <alternativeName>
        <fullName evidence="11">Peptidoglycan polymerase</fullName>
        <shortName evidence="11">PG polymerase</shortName>
    </alternativeName>
</protein>
<keyword evidence="5 11" id="KW-0812">Transmembrane</keyword>
<keyword evidence="3 11" id="KW-0328">Glycosyltransferase</keyword>
<feature type="transmembrane region" description="Helical" evidence="11">
    <location>
        <begin position="314"/>
        <end position="341"/>
    </location>
</feature>
<keyword evidence="7 11" id="KW-0573">Peptidoglycan synthesis</keyword>
<comment type="catalytic activity">
    <reaction evidence="11">
        <text>[GlcNAc-(1-&gt;4)-Mur2Ac(oyl-L-Ala-gamma-D-Glu-L-Lys-D-Ala-D-Ala)](n)-di-trans,octa-cis-undecaprenyl diphosphate + beta-D-GlcNAc-(1-&gt;4)-Mur2Ac(oyl-L-Ala-gamma-D-Glu-L-Lys-D-Ala-D-Ala)-di-trans,octa-cis-undecaprenyl diphosphate = [GlcNAc-(1-&gt;4)-Mur2Ac(oyl-L-Ala-gamma-D-Glu-L-Lys-D-Ala-D-Ala)](n+1)-di-trans,octa-cis-undecaprenyl diphosphate + di-trans,octa-cis-undecaprenyl diphosphate + H(+)</text>
        <dbReference type="Rhea" id="RHEA:23708"/>
        <dbReference type="Rhea" id="RHEA-COMP:9602"/>
        <dbReference type="Rhea" id="RHEA-COMP:9603"/>
        <dbReference type="ChEBI" id="CHEBI:15378"/>
        <dbReference type="ChEBI" id="CHEBI:58405"/>
        <dbReference type="ChEBI" id="CHEBI:60033"/>
        <dbReference type="ChEBI" id="CHEBI:78435"/>
        <dbReference type="EC" id="2.4.99.28"/>
    </reaction>
</comment>
<dbReference type="EC" id="2.4.99.28" evidence="11"/>
<evidence type="ECO:0000313" key="12">
    <source>
        <dbReference type="EMBL" id="MFC4347587.1"/>
    </source>
</evidence>
<sequence length="384" mass="41627">MGTARMFGPRRVDKNPLQRLLSLNWGMVLINCMIACIGFAMLYSVAGGDWDPWASRQAARFAGALVLMLIIAVIDIRYWMAFAYPAWAIGLGLLLAVEVIGSTGMGGQRWLDIGFMRLQPSELMKIAVVMALARYFHGRNYDQSRSLRSLFVPAMLMLIPVALVYRQPDLGTALMIVMGGMAILFLAGLPAWLFIAAGVAVSAAIPIVWQFMRDYQKDRVLTFLNPEADPLGAGYQITQSKIALGSGGMTGKGFLEGTQSQLNFLPEMKTDFIFTVLAEEFGLIGASITLVLYGIVLGYGLLMGLGCRSQFGRLMAGGLSITLFLYVMINVAMVMGLMPVVGVPLPMISYGGSAMLTWMIAYGLILSVAIHRHVTLAPKGSGLA</sequence>
<dbReference type="Proteomes" id="UP001595776">
    <property type="component" value="Unassembled WGS sequence"/>
</dbReference>
<dbReference type="NCBIfam" id="TIGR02210">
    <property type="entry name" value="rodA_shape"/>
    <property type="match status" value="1"/>
</dbReference>
<dbReference type="EMBL" id="JBHSCR010000003">
    <property type="protein sequence ID" value="MFC4347587.1"/>
    <property type="molecule type" value="Genomic_DNA"/>
</dbReference>
<feature type="transmembrane region" description="Helical" evidence="11">
    <location>
        <begin position="170"/>
        <end position="187"/>
    </location>
</feature>
<evidence type="ECO:0000256" key="3">
    <source>
        <dbReference type="ARBA" id="ARBA00022676"/>
    </source>
</evidence>
<feature type="transmembrane region" description="Helical" evidence="11">
    <location>
        <begin position="347"/>
        <end position="370"/>
    </location>
</feature>
<keyword evidence="8 11" id="KW-1133">Transmembrane helix</keyword>
<feature type="transmembrane region" description="Helical" evidence="11">
    <location>
        <begin position="147"/>
        <end position="164"/>
    </location>
</feature>
<keyword evidence="2 11" id="KW-1003">Cell membrane</keyword>
<evidence type="ECO:0000313" key="13">
    <source>
        <dbReference type="Proteomes" id="UP001595776"/>
    </source>
</evidence>
<dbReference type="PANTHER" id="PTHR30474">
    <property type="entry name" value="CELL CYCLE PROTEIN"/>
    <property type="match status" value="1"/>
</dbReference>
<evidence type="ECO:0000256" key="9">
    <source>
        <dbReference type="ARBA" id="ARBA00023136"/>
    </source>
</evidence>
<evidence type="ECO:0000256" key="7">
    <source>
        <dbReference type="ARBA" id="ARBA00022984"/>
    </source>
</evidence>
<evidence type="ECO:0000256" key="8">
    <source>
        <dbReference type="ARBA" id="ARBA00022989"/>
    </source>
</evidence>
<feature type="transmembrane region" description="Helical" evidence="11">
    <location>
        <begin position="192"/>
        <end position="212"/>
    </location>
</feature>
<keyword evidence="10 11" id="KW-0961">Cell wall biogenesis/degradation</keyword>
<comment type="similarity">
    <text evidence="11">Belongs to the SEDS family. MrdB/RodA subfamily.</text>
</comment>
<evidence type="ECO:0000256" key="1">
    <source>
        <dbReference type="ARBA" id="ARBA00004141"/>
    </source>
</evidence>
<gene>
    <name evidence="11 12" type="primary">rodA</name>
    <name evidence="11" type="synonym">mrdB</name>
    <name evidence="12" type="ORF">ACFO5Q_06985</name>
</gene>
<proteinExistence type="inferred from homology"/>
<organism evidence="12 13">
    <name type="scientific">Kordiimonas lipolytica</name>
    <dbReference type="NCBI Taxonomy" id="1662421"/>
    <lineage>
        <taxon>Bacteria</taxon>
        <taxon>Pseudomonadati</taxon>
        <taxon>Pseudomonadota</taxon>
        <taxon>Alphaproteobacteria</taxon>
        <taxon>Kordiimonadales</taxon>
        <taxon>Kordiimonadaceae</taxon>
        <taxon>Kordiimonas</taxon>
    </lineage>
</organism>
<feature type="transmembrane region" description="Helical" evidence="11">
    <location>
        <begin position="281"/>
        <end position="302"/>
    </location>
</feature>
<feature type="transmembrane region" description="Helical" evidence="11">
    <location>
        <begin position="118"/>
        <end position="135"/>
    </location>
</feature>
<dbReference type="Pfam" id="PF01098">
    <property type="entry name" value="FTSW_RODA_SPOVE"/>
    <property type="match status" value="1"/>
</dbReference>
<dbReference type="InterPro" id="IPR018365">
    <property type="entry name" value="Cell_cycle_FtsW-rel_CS"/>
</dbReference>
<dbReference type="RefSeq" id="WP_082720124.1">
    <property type="nucleotide sequence ID" value="NZ_JBHSCR010000003.1"/>
</dbReference>
<comment type="subcellular location">
    <subcellularLocation>
        <location evidence="11">Cell inner membrane</location>
        <topology evidence="11">Multi-pass membrane protein</topology>
    </subcellularLocation>
    <subcellularLocation>
        <location evidence="1">Membrane</location>
        <topology evidence="1">Multi-pass membrane protein</topology>
    </subcellularLocation>
</comment>
<comment type="function">
    <text evidence="11">Peptidoglycan polymerase that is essential for cell wall elongation.</text>
</comment>
<dbReference type="PROSITE" id="PS00428">
    <property type="entry name" value="FTSW_RODA_SPOVE"/>
    <property type="match status" value="1"/>
</dbReference>
<evidence type="ECO:0000256" key="5">
    <source>
        <dbReference type="ARBA" id="ARBA00022692"/>
    </source>
</evidence>
<evidence type="ECO:0000256" key="11">
    <source>
        <dbReference type="HAMAP-Rule" id="MF_02079"/>
    </source>
</evidence>
<evidence type="ECO:0000256" key="4">
    <source>
        <dbReference type="ARBA" id="ARBA00022679"/>
    </source>
</evidence>
<dbReference type="InterPro" id="IPR011923">
    <property type="entry name" value="RodA/MrdB"/>
</dbReference>
<evidence type="ECO:0000256" key="2">
    <source>
        <dbReference type="ARBA" id="ARBA00022475"/>
    </source>
</evidence>
<keyword evidence="4 11" id="KW-0808">Transferase</keyword>
<dbReference type="PANTHER" id="PTHR30474:SF1">
    <property type="entry name" value="PEPTIDOGLYCAN GLYCOSYLTRANSFERASE MRDB"/>
    <property type="match status" value="1"/>
</dbReference>
<keyword evidence="13" id="KW-1185">Reference proteome</keyword>
<feature type="transmembrane region" description="Helical" evidence="11">
    <location>
        <begin position="58"/>
        <end position="79"/>
    </location>
</feature>
<dbReference type="InterPro" id="IPR001182">
    <property type="entry name" value="FtsW/RodA"/>
</dbReference>
<feature type="transmembrane region" description="Helical" evidence="11">
    <location>
        <begin position="21"/>
        <end position="46"/>
    </location>
</feature>
<comment type="pathway">
    <text evidence="11">Cell wall biogenesis; peptidoglycan biosynthesis.</text>
</comment>
<comment type="caution">
    <text evidence="12">The sequence shown here is derived from an EMBL/GenBank/DDBJ whole genome shotgun (WGS) entry which is preliminary data.</text>
</comment>
<reference evidence="13" key="1">
    <citation type="journal article" date="2019" name="Int. J. Syst. Evol. Microbiol.">
        <title>The Global Catalogue of Microorganisms (GCM) 10K type strain sequencing project: providing services to taxonomists for standard genome sequencing and annotation.</title>
        <authorList>
            <consortium name="The Broad Institute Genomics Platform"/>
            <consortium name="The Broad Institute Genome Sequencing Center for Infectious Disease"/>
            <person name="Wu L."/>
            <person name="Ma J."/>
        </authorList>
    </citation>
    <scope>NUCLEOTIDE SEQUENCE [LARGE SCALE GENOMIC DNA]</scope>
    <source>
        <strain evidence="13">CGMCC 1.15304</strain>
    </source>
</reference>
<accession>A0ABV8U8R0</accession>
<feature type="transmembrane region" description="Helical" evidence="11">
    <location>
        <begin position="86"/>
        <end position="106"/>
    </location>
</feature>
<dbReference type="HAMAP" id="MF_02079">
    <property type="entry name" value="PGT_RodA"/>
    <property type="match status" value="1"/>
</dbReference>
<name>A0ABV8U8R0_9PROT</name>
<keyword evidence="9 11" id="KW-0472">Membrane</keyword>
<keyword evidence="6 11" id="KW-0133">Cell shape</keyword>
<evidence type="ECO:0000256" key="6">
    <source>
        <dbReference type="ARBA" id="ARBA00022960"/>
    </source>
</evidence>
<evidence type="ECO:0000256" key="10">
    <source>
        <dbReference type="ARBA" id="ARBA00023316"/>
    </source>
</evidence>
<keyword evidence="11" id="KW-0997">Cell inner membrane</keyword>